<proteinExistence type="inferred from homology"/>
<dbReference type="SUPFAM" id="SSF53335">
    <property type="entry name" value="S-adenosyl-L-methionine-dependent methyltransferases"/>
    <property type="match status" value="1"/>
</dbReference>
<evidence type="ECO:0000256" key="5">
    <source>
        <dbReference type="ARBA" id="ARBA00022691"/>
    </source>
</evidence>
<dbReference type="NCBIfam" id="TIGR00006">
    <property type="entry name" value="16S rRNA (cytosine(1402)-N(4))-methyltransferase RsmH"/>
    <property type="match status" value="1"/>
</dbReference>
<feature type="binding site" evidence="6">
    <location>
        <begin position="44"/>
        <end position="46"/>
    </location>
    <ligand>
        <name>S-adenosyl-L-methionine</name>
        <dbReference type="ChEBI" id="CHEBI:59789"/>
    </ligand>
</feature>
<keyword evidence="4 6" id="KW-0808">Transferase</keyword>
<dbReference type="EMBL" id="DWXX01000100">
    <property type="protein sequence ID" value="HJB59165.1"/>
    <property type="molecule type" value="Genomic_DNA"/>
</dbReference>
<sequence length="321" mass="34533">METEQQRQPAGADFEHVPVLLEECLEGLAIRPDGTYLDGTAGGAGHSRAIASRLDGAAGGRLIALDQDPDAVAAARSRLAGLPAVVVQTNFRYAADALASLGVQALDGALLDLGVSSHQLDDAERGFSYRADAPLDMRMSQEGPTAADLVNTLSREELARILRDYGEEPYAWQIAGKIAEARAAAPIQTTLQLAGLVASAMPPAVRRKDKNPARRSFQALRIAVNHELDALDEGLDALFAALAPGGRLCVITFHSLEDRLVKNKFRRWATACTCPPEFPVCVCGGRAKAKLITRKPIEAKPEELADNRRSRSARLRVLEKI</sequence>
<evidence type="ECO:0000256" key="1">
    <source>
        <dbReference type="ARBA" id="ARBA00010396"/>
    </source>
</evidence>
<dbReference type="PIRSF" id="PIRSF004486">
    <property type="entry name" value="MraW"/>
    <property type="match status" value="1"/>
</dbReference>
<reference evidence="7" key="2">
    <citation type="submission" date="2021-04" db="EMBL/GenBank/DDBJ databases">
        <authorList>
            <person name="Gilroy R."/>
        </authorList>
    </citation>
    <scope>NUCLEOTIDE SEQUENCE</scope>
    <source>
        <strain evidence="7">ChiHjej9B8-13557</strain>
    </source>
</reference>
<keyword evidence="3 6" id="KW-0489">Methyltransferase</keyword>
<comment type="similarity">
    <text evidence="1 6">Belongs to the methyltransferase superfamily. RsmH family.</text>
</comment>
<evidence type="ECO:0000313" key="7">
    <source>
        <dbReference type="EMBL" id="HJB59165.1"/>
    </source>
</evidence>
<evidence type="ECO:0000256" key="3">
    <source>
        <dbReference type="ARBA" id="ARBA00022603"/>
    </source>
</evidence>
<name>A0A9D2MFE6_9FIRM</name>
<feature type="binding site" evidence="6">
    <location>
        <position position="91"/>
    </location>
    <ligand>
        <name>S-adenosyl-L-methionine</name>
        <dbReference type="ChEBI" id="CHEBI:59789"/>
    </ligand>
</feature>
<comment type="subcellular location">
    <subcellularLocation>
        <location evidence="6">Cytoplasm</location>
    </subcellularLocation>
</comment>
<feature type="binding site" evidence="6">
    <location>
        <position position="66"/>
    </location>
    <ligand>
        <name>S-adenosyl-L-methionine</name>
        <dbReference type="ChEBI" id="CHEBI:59789"/>
    </ligand>
</feature>
<dbReference type="AlphaFoldDB" id="A0A9D2MFE6"/>
<feature type="binding site" evidence="6">
    <location>
        <position position="112"/>
    </location>
    <ligand>
        <name>S-adenosyl-L-methionine</name>
        <dbReference type="ChEBI" id="CHEBI:59789"/>
    </ligand>
</feature>
<organism evidence="7 8">
    <name type="scientific">Candidatus Faecalibacterium faecipullorum</name>
    <dbReference type="NCBI Taxonomy" id="2838578"/>
    <lineage>
        <taxon>Bacteria</taxon>
        <taxon>Bacillati</taxon>
        <taxon>Bacillota</taxon>
        <taxon>Clostridia</taxon>
        <taxon>Eubacteriales</taxon>
        <taxon>Oscillospiraceae</taxon>
        <taxon>Faecalibacterium</taxon>
    </lineage>
</organism>
<comment type="catalytic activity">
    <reaction evidence="6">
        <text>cytidine(1402) in 16S rRNA + S-adenosyl-L-methionine = N(4)-methylcytidine(1402) in 16S rRNA + S-adenosyl-L-homocysteine + H(+)</text>
        <dbReference type="Rhea" id="RHEA:42928"/>
        <dbReference type="Rhea" id="RHEA-COMP:10286"/>
        <dbReference type="Rhea" id="RHEA-COMP:10287"/>
        <dbReference type="ChEBI" id="CHEBI:15378"/>
        <dbReference type="ChEBI" id="CHEBI:57856"/>
        <dbReference type="ChEBI" id="CHEBI:59789"/>
        <dbReference type="ChEBI" id="CHEBI:74506"/>
        <dbReference type="ChEBI" id="CHEBI:82748"/>
        <dbReference type="EC" id="2.1.1.199"/>
    </reaction>
</comment>
<evidence type="ECO:0000256" key="6">
    <source>
        <dbReference type="HAMAP-Rule" id="MF_01007"/>
    </source>
</evidence>
<evidence type="ECO:0000313" key="8">
    <source>
        <dbReference type="Proteomes" id="UP000824211"/>
    </source>
</evidence>
<dbReference type="Proteomes" id="UP000824211">
    <property type="component" value="Unassembled WGS sequence"/>
</dbReference>
<dbReference type="Gene3D" id="3.40.50.150">
    <property type="entry name" value="Vaccinia Virus protein VP39"/>
    <property type="match status" value="1"/>
</dbReference>
<dbReference type="InterPro" id="IPR029063">
    <property type="entry name" value="SAM-dependent_MTases_sf"/>
</dbReference>
<dbReference type="GO" id="GO:0070475">
    <property type="term" value="P:rRNA base methylation"/>
    <property type="evidence" value="ECO:0007669"/>
    <property type="project" value="UniProtKB-UniRule"/>
</dbReference>
<dbReference type="EC" id="2.1.1.199" evidence="6"/>
<gene>
    <name evidence="6 7" type="primary">rsmH</name>
    <name evidence="7" type="ORF">H9771_05860</name>
</gene>
<dbReference type="PANTHER" id="PTHR11265">
    <property type="entry name" value="S-ADENOSYL-METHYLTRANSFERASE MRAW"/>
    <property type="match status" value="1"/>
</dbReference>
<accession>A0A9D2MFE6</accession>
<reference evidence="7" key="1">
    <citation type="journal article" date="2021" name="PeerJ">
        <title>Extensive microbial diversity within the chicken gut microbiome revealed by metagenomics and culture.</title>
        <authorList>
            <person name="Gilroy R."/>
            <person name="Ravi A."/>
            <person name="Getino M."/>
            <person name="Pursley I."/>
            <person name="Horton D.L."/>
            <person name="Alikhan N.F."/>
            <person name="Baker D."/>
            <person name="Gharbi K."/>
            <person name="Hall N."/>
            <person name="Watson M."/>
            <person name="Adriaenssens E.M."/>
            <person name="Foster-Nyarko E."/>
            <person name="Jarju S."/>
            <person name="Secka A."/>
            <person name="Antonio M."/>
            <person name="Oren A."/>
            <person name="Chaudhuri R.R."/>
            <person name="La Ragione R."/>
            <person name="Hildebrand F."/>
            <person name="Pallen M.J."/>
        </authorList>
    </citation>
    <scope>NUCLEOTIDE SEQUENCE</scope>
    <source>
        <strain evidence="7">ChiHjej9B8-13557</strain>
    </source>
</reference>
<dbReference type="InterPro" id="IPR023397">
    <property type="entry name" value="SAM-dep_MeTrfase_MraW_recog"/>
</dbReference>
<dbReference type="InterPro" id="IPR002903">
    <property type="entry name" value="RsmH"/>
</dbReference>
<dbReference type="Gene3D" id="1.10.150.170">
    <property type="entry name" value="Putative methyltransferase TM0872, insert domain"/>
    <property type="match status" value="1"/>
</dbReference>
<comment type="function">
    <text evidence="6">Specifically methylates the N4 position of cytidine in position 1402 (C1402) of 16S rRNA.</text>
</comment>
<dbReference type="SUPFAM" id="SSF81799">
    <property type="entry name" value="Putative methyltransferase TM0872, insert domain"/>
    <property type="match status" value="1"/>
</dbReference>
<keyword evidence="2 6" id="KW-0698">rRNA processing</keyword>
<feature type="binding site" evidence="6">
    <location>
        <position position="119"/>
    </location>
    <ligand>
        <name>S-adenosyl-L-methionine</name>
        <dbReference type="ChEBI" id="CHEBI:59789"/>
    </ligand>
</feature>
<dbReference type="HAMAP" id="MF_01007">
    <property type="entry name" value="16SrRNA_methyltr_H"/>
    <property type="match status" value="1"/>
</dbReference>
<evidence type="ECO:0000256" key="4">
    <source>
        <dbReference type="ARBA" id="ARBA00022679"/>
    </source>
</evidence>
<keyword evidence="6" id="KW-0963">Cytoplasm</keyword>
<dbReference type="Pfam" id="PF01795">
    <property type="entry name" value="Methyltransf_5"/>
    <property type="match status" value="1"/>
</dbReference>
<protein>
    <recommendedName>
        <fullName evidence="6">Ribosomal RNA small subunit methyltransferase H</fullName>
        <ecNumber evidence="6">2.1.1.199</ecNumber>
    </recommendedName>
    <alternativeName>
        <fullName evidence="6">16S rRNA m(4)C1402 methyltransferase</fullName>
    </alternativeName>
    <alternativeName>
        <fullName evidence="6">rRNA (cytosine-N(4)-)-methyltransferase RsmH</fullName>
    </alternativeName>
</protein>
<dbReference type="PANTHER" id="PTHR11265:SF0">
    <property type="entry name" value="12S RRNA N4-METHYLCYTIDINE METHYLTRANSFERASE"/>
    <property type="match status" value="1"/>
</dbReference>
<evidence type="ECO:0000256" key="2">
    <source>
        <dbReference type="ARBA" id="ARBA00022552"/>
    </source>
</evidence>
<dbReference type="GO" id="GO:0005737">
    <property type="term" value="C:cytoplasm"/>
    <property type="evidence" value="ECO:0007669"/>
    <property type="project" value="UniProtKB-SubCell"/>
</dbReference>
<comment type="caution">
    <text evidence="7">The sequence shown here is derived from an EMBL/GenBank/DDBJ whole genome shotgun (WGS) entry which is preliminary data.</text>
</comment>
<keyword evidence="5 6" id="KW-0949">S-adenosyl-L-methionine</keyword>
<dbReference type="GO" id="GO:0071424">
    <property type="term" value="F:rRNA (cytosine-N4-)-methyltransferase activity"/>
    <property type="evidence" value="ECO:0007669"/>
    <property type="project" value="UniProtKB-UniRule"/>
</dbReference>